<keyword evidence="2" id="KW-1185">Reference proteome</keyword>
<dbReference type="EMBL" id="KN847410">
    <property type="protein sequence ID" value="KIW35827.1"/>
    <property type="molecule type" value="Genomic_DNA"/>
</dbReference>
<dbReference type="AlphaFoldDB" id="A0A0D2BE97"/>
<name>A0A0D2BE97_9EURO</name>
<evidence type="ECO:0000313" key="1">
    <source>
        <dbReference type="EMBL" id="KIW35827.1"/>
    </source>
</evidence>
<dbReference type="Proteomes" id="UP000053342">
    <property type="component" value="Unassembled WGS sequence"/>
</dbReference>
<dbReference type="RefSeq" id="XP_016256043.1">
    <property type="nucleotide sequence ID" value="XM_016413586.1"/>
</dbReference>
<protein>
    <submittedName>
        <fullName evidence="1">Uncharacterized protein</fullName>
    </submittedName>
</protein>
<organism evidence="1 2">
    <name type="scientific">Exophiala oligosperma</name>
    <dbReference type="NCBI Taxonomy" id="215243"/>
    <lineage>
        <taxon>Eukaryota</taxon>
        <taxon>Fungi</taxon>
        <taxon>Dikarya</taxon>
        <taxon>Ascomycota</taxon>
        <taxon>Pezizomycotina</taxon>
        <taxon>Eurotiomycetes</taxon>
        <taxon>Chaetothyriomycetidae</taxon>
        <taxon>Chaetothyriales</taxon>
        <taxon>Herpotrichiellaceae</taxon>
        <taxon>Exophiala</taxon>
    </lineage>
</organism>
<proteinExistence type="predicted"/>
<accession>A0A0D2BE97</accession>
<reference evidence="1 2" key="1">
    <citation type="submission" date="2015-01" db="EMBL/GenBank/DDBJ databases">
        <title>The Genome Sequence of Exophiala oligosperma CBS72588.</title>
        <authorList>
            <consortium name="The Broad Institute Genomics Platform"/>
            <person name="Cuomo C."/>
            <person name="de Hoog S."/>
            <person name="Gorbushina A."/>
            <person name="Stielow B."/>
            <person name="Teixiera M."/>
            <person name="Abouelleil A."/>
            <person name="Chapman S.B."/>
            <person name="Priest M."/>
            <person name="Young S.K."/>
            <person name="Wortman J."/>
            <person name="Nusbaum C."/>
            <person name="Birren B."/>
        </authorList>
    </citation>
    <scope>NUCLEOTIDE SEQUENCE [LARGE SCALE GENOMIC DNA]</scope>
    <source>
        <strain evidence="1 2">CBS 72588</strain>
    </source>
</reference>
<dbReference type="HOGENOM" id="CLU_1927605_0_0_1"/>
<gene>
    <name evidence="1" type="ORF">PV06_11847</name>
</gene>
<evidence type="ECO:0000313" key="2">
    <source>
        <dbReference type="Proteomes" id="UP000053342"/>
    </source>
</evidence>
<sequence length="131" mass="15104">MAPPTTIREACDIILEQLQDFNDTDKINDLRSAITDFIEAQTTMQTVSIRVLALGQREDPQMQPIVERTNEEKYKQTLRSLSGAKKELFKAVNYRALLETMMRCLDDKDLEKLRSTAAKQLRVLMIEHGYV</sequence>
<dbReference type="VEuPathDB" id="FungiDB:PV06_11847"/>
<dbReference type="OrthoDB" id="4482343at2759"/>
<dbReference type="GeneID" id="27363921"/>